<protein>
    <submittedName>
        <fullName evidence="2">Uncharacterized protein</fullName>
    </submittedName>
</protein>
<keyword evidence="3" id="KW-1185">Reference proteome</keyword>
<evidence type="ECO:0000256" key="1">
    <source>
        <dbReference type="PROSITE-ProRule" id="PRU00087"/>
    </source>
</evidence>
<reference evidence="2 3" key="1">
    <citation type="submission" date="2018-11" db="EMBL/GenBank/DDBJ databases">
        <authorList>
            <consortium name="Pathogen Informatics"/>
        </authorList>
    </citation>
    <scope>NUCLEOTIDE SEQUENCE [LARGE SCALE GENOMIC DNA]</scope>
</reference>
<dbReference type="AlphaFoldDB" id="A0A3P7VSH5"/>
<dbReference type="Pfam" id="PF00630">
    <property type="entry name" value="Filamin"/>
    <property type="match status" value="1"/>
</dbReference>
<sequence length="215" mass="23813">MRPVVGVSTIFKLQTRDAMIVPEIIIKGPNGSSIRCIQRQLSETVYEFGYQPETPGEHEIMATVRDIASGDSAKLARTKVVAVEGTDISSILVDGLNNETVTVGQRKDIVIDIGNLIPMKNGLEVIVEEIGKVDRSKYLLSLECERNSHIYRGFWTAERSGKTKICVLFDENVVCEYLISARHSEDITKCRALGEGLERAVVGMPAKFLVDIKVM</sequence>
<feature type="repeat" description="Filamin" evidence="1">
    <location>
        <begin position="182"/>
        <end position="215"/>
    </location>
</feature>
<dbReference type="InterPro" id="IPR014756">
    <property type="entry name" value="Ig_E-set"/>
</dbReference>
<accession>A0A3P7VSH5</accession>
<proteinExistence type="predicted"/>
<evidence type="ECO:0000313" key="3">
    <source>
        <dbReference type="Proteomes" id="UP000280834"/>
    </source>
</evidence>
<dbReference type="SUPFAM" id="SSF81296">
    <property type="entry name" value="E set domains"/>
    <property type="match status" value="1"/>
</dbReference>
<dbReference type="EMBL" id="UZAG01021587">
    <property type="protein sequence ID" value="VDO50986.1"/>
    <property type="molecule type" value="Genomic_DNA"/>
</dbReference>
<dbReference type="Gene3D" id="2.60.40.10">
    <property type="entry name" value="Immunoglobulins"/>
    <property type="match status" value="1"/>
</dbReference>
<gene>
    <name evidence="2" type="ORF">BTMF_LOCUS14765</name>
</gene>
<dbReference type="PROSITE" id="PS50194">
    <property type="entry name" value="FILAMIN_REPEAT"/>
    <property type="match status" value="1"/>
</dbReference>
<organism evidence="2 3">
    <name type="scientific">Brugia timori</name>
    <dbReference type="NCBI Taxonomy" id="42155"/>
    <lineage>
        <taxon>Eukaryota</taxon>
        <taxon>Metazoa</taxon>
        <taxon>Ecdysozoa</taxon>
        <taxon>Nematoda</taxon>
        <taxon>Chromadorea</taxon>
        <taxon>Rhabditida</taxon>
        <taxon>Spirurina</taxon>
        <taxon>Spiruromorpha</taxon>
        <taxon>Filarioidea</taxon>
        <taxon>Onchocercidae</taxon>
        <taxon>Brugia</taxon>
    </lineage>
</organism>
<name>A0A3P7VSH5_9BILA</name>
<evidence type="ECO:0000313" key="2">
    <source>
        <dbReference type="EMBL" id="VDO50986.1"/>
    </source>
</evidence>
<dbReference type="InterPro" id="IPR017868">
    <property type="entry name" value="Filamin/ABP280_repeat-like"/>
</dbReference>
<dbReference type="InterPro" id="IPR013783">
    <property type="entry name" value="Ig-like_fold"/>
</dbReference>
<dbReference type="Proteomes" id="UP000280834">
    <property type="component" value="Unassembled WGS sequence"/>
</dbReference>